<evidence type="ECO:0000313" key="6">
    <source>
        <dbReference type="EMBL" id="AEK35663.1"/>
    </source>
</evidence>
<accession>G0HCT8</accession>
<feature type="active site" description="Nucleophile" evidence="4">
    <location>
        <position position="11"/>
    </location>
</feature>
<evidence type="ECO:0000256" key="3">
    <source>
        <dbReference type="ARBA" id="ARBA00022912"/>
    </source>
</evidence>
<dbReference type="InterPro" id="IPR017867">
    <property type="entry name" value="Tyr_phospatase_low_mol_wt"/>
</dbReference>
<dbReference type="HOGENOM" id="CLU_071415_1_0_11"/>
<evidence type="ECO:0000313" key="7">
    <source>
        <dbReference type="Proteomes" id="UP000006659"/>
    </source>
</evidence>
<dbReference type="EC" id="3.1.3.48" evidence="6"/>
<dbReference type="EMBL" id="CP002917">
    <property type="protein sequence ID" value="AEK35663.1"/>
    <property type="molecule type" value="Genomic_DNA"/>
</dbReference>
<sequence length="182" mass="19402">MTPSLPILFVCTGNICRSPVAEYLLRDALRGVAPDLAVASAGVAGLTDSPMDPRSLAWLQDHGGHGADGIDGSGFTARRVNRRILKDASLVIGFEQRHVDSCLALFPGAISRTFRLSQLAAWQRSGELTTLVGLRDRIHELTPVATEHEDPVAFSSAEAYTRVLDGIADDVRAVAALVTAGR</sequence>
<protein>
    <submittedName>
        <fullName evidence="6">Protein-tyrosine phosphatase</fullName>
        <ecNumber evidence="6">3.1.3.48</ecNumber>
    </submittedName>
</protein>
<keyword evidence="2 6" id="KW-0378">Hydrolase</keyword>
<dbReference type="KEGG" id="cva:CVAR_0315"/>
<evidence type="ECO:0000256" key="1">
    <source>
        <dbReference type="ARBA" id="ARBA00011063"/>
    </source>
</evidence>
<name>G0HCT8_CORVD</name>
<dbReference type="InterPro" id="IPR050438">
    <property type="entry name" value="LMW_PTPase"/>
</dbReference>
<dbReference type="InterPro" id="IPR036196">
    <property type="entry name" value="Ptyr_pPase_sf"/>
</dbReference>
<evidence type="ECO:0000259" key="5">
    <source>
        <dbReference type="SMART" id="SM00226"/>
    </source>
</evidence>
<dbReference type="PRINTS" id="PR00719">
    <property type="entry name" value="LMWPTPASE"/>
</dbReference>
<dbReference type="STRING" id="858619.CVAR_0315"/>
<keyword evidence="3" id="KW-0904">Protein phosphatase</keyword>
<reference evidence="6 7" key="1">
    <citation type="journal article" date="2011" name="BMC Genomics">
        <title>Complete genome sequence of Corynebacterium variabile DSM 44702 isolated from the surface of smear-ripened cheeses and insights into cheese ripening and flavor generation.</title>
        <authorList>
            <person name="Schroeder J."/>
            <person name="Maus I."/>
            <person name="Trost E."/>
            <person name="Tauch A."/>
        </authorList>
    </citation>
    <scope>NUCLEOTIDE SEQUENCE [LARGE SCALE GENOMIC DNA]</scope>
    <source>
        <strain evidence="7">DSM 44702 / JCM 12073 / NCIMB 30131</strain>
    </source>
</reference>
<evidence type="ECO:0000256" key="2">
    <source>
        <dbReference type="ARBA" id="ARBA00022801"/>
    </source>
</evidence>
<evidence type="ECO:0000256" key="4">
    <source>
        <dbReference type="PIRSR" id="PIRSR617867-1"/>
    </source>
</evidence>
<dbReference type="Proteomes" id="UP000006659">
    <property type="component" value="Chromosome"/>
</dbReference>
<dbReference type="SMART" id="SM00226">
    <property type="entry name" value="LMWPc"/>
    <property type="match status" value="1"/>
</dbReference>
<dbReference type="AlphaFoldDB" id="G0HCT8"/>
<dbReference type="Pfam" id="PF01451">
    <property type="entry name" value="LMWPc"/>
    <property type="match status" value="1"/>
</dbReference>
<dbReference type="RefSeq" id="WP_014008857.1">
    <property type="nucleotide sequence ID" value="NC_015859.1"/>
</dbReference>
<feature type="active site" evidence="4">
    <location>
        <position position="17"/>
    </location>
</feature>
<dbReference type="PANTHER" id="PTHR11717:SF31">
    <property type="entry name" value="LOW MOLECULAR WEIGHT PROTEIN-TYROSINE-PHOSPHATASE ETP-RELATED"/>
    <property type="match status" value="1"/>
</dbReference>
<dbReference type="PANTHER" id="PTHR11717">
    <property type="entry name" value="LOW MOLECULAR WEIGHT PROTEIN TYROSINE PHOSPHATASE"/>
    <property type="match status" value="1"/>
</dbReference>
<organism evidence="6 7">
    <name type="scientific">Corynebacterium variabile (strain DSM 44702 / CIP 107183 / JCM 12073 / NCIMB 30131)</name>
    <name type="common">Corynebacterium mooreparkense</name>
    <dbReference type="NCBI Taxonomy" id="858619"/>
    <lineage>
        <taxon>Bacteria</taxon>
        <taxon>Bacillati</taxon>
        <taxon>Actinomycetota</taxon>
        <taxon>Actinomycetes</taxon>
        <taxon>Mycobacteriales</taxon>
        <taxon>Corynebacteriaceae</taxon>
        <taxon>Corynebacterium</taxon>
    </lineage>
</organism>
<dbReference type="InterPro" id="IPR023485">
    <property type="entry name" value="Ptyr_pPase"/>
</dbReference>
<dbReference type="eggNOG" id="COG0394">
    <property type="taxonomic scope" value="Bacteria"/>
</dbReference>
<dbReference type="SUPFAM" id="SSF52788">
    <property type="entry name" value="Phosphotyrosine protein phosphatases I"/>
    <property type="match status" value="1"/>
</dbReference>
<gene>
    <name evidence="6" type="ordered locus">CVAR_0315</name>
</gene>
<feature type="domain" description="Phosphotyrosine protein phosphatase I" evidence="5">
    <location>
        <begin position="5"/>
        <end position="177"/>
    </location>
</feature>
<comment type="similarity">
    <text evidence="1">Belongs to the low molecular weight phosphotyrosine protein phosphatase family.</text>
</comment>
<dbReference type="Gene3D" id="3.40.50.2300">
    <property type="match status" value="1"/>
</dbReference>
<dbReference type="GO" id="GO:0004725">
    <property type="term" value="F:protein tyrosine phosphatase activity"/>
    <property type="evidence" value="ECO:0007669"/>
    <property type="project" value="UniProtKB-EC"/>
</dbReference>
<proteinExistence type="inferred from homology"/>